<dbReference type="STRING" id="1349785.GCA_000509405_02729"/>
<organism evidence="1 2">
    <name type="scientific">Tenacibaculum maritimum NCIMB 2154</name>
    <dbReference type="NCBI Taxonomy" id="1349785"/>
    <lineage>
        <taxon>Bacteria</taxon>
        <taxon>Pseudomonadati</taxon>
        <taxon>Bacteroidota</taxon>
        <taxon>Flavobacteriia</taxon>
        <taxon>Flavobacteriales</taxon>
        <taxon>Flavobacteriaceae</taxon>
        <taxon>Tenacibaculum</taxon>
    </lineage>
</organism>
<proteinExistence type="predicted"/>
<evidence type="ECO:0000313" key="1">
    <source>
        <dbReference type="EMBL" id="SFZ80316.1"/>
    </source>
</evidence>
<dbReference type="RefSeq" id="WP_100210625.1">
    <property type="nucleotide sequence ID" value="NZ_CP138495.1"/>
</dbReference>
<sequence>MHTHINLAKKVFSLVFLSIISFRFYAQEKPNVELHGALRFNYKLYSWNQQQQKRGGDIGYDMFAINPKASYKGLTLQVKYRLYAQEYGAGLLRQGDITYTFQNKDQFILGLTKVPFGITPYNSHSYYLSMGYYIGLEDDYDVGFTYTHKGKNIDYQLAFFKNSEDLFVGEESAKRYSYDVIGDYKETNQVNGKIVYKVGKKYQQQIGTSLMYGGLHNIKTNQYKSHHAIAVHYEGNINQFNIKAQATSFKKNTGTDYVEFGAYNATYNVASKGELYTLGASYNFPLKSKVFDNIQVYDNYAYFDKSNKEYINSFTNTVGILVHAGNIYSYIEFITTKNQPWFNEGWTNSFAKGDDKVQTLFNINVGYYF</sequence>
<dbReference type="Proteomes" id="UP000231564">
    <property type="component" value="Chromosome MARIT"/>
</dbReference>
<gene>
    <name evidence="1" type="ORF">MARIT_0412</name>
</gene>
<accession>A0A2H1E6B8</accession>
<reference evidence="1 2" key="1">
    <citation type="submission" date="2016-11" db="EMBL/GenBank/DDBJ databases">
        <authorList>
            <person name="Jaros S."/>
            <person name="Januszkiewicz K."/>
            <person name="Wedrychowicz H."/>
        </authorList>
    </citation>
    <scope>NUCLEOTIDE SEQUENCE [LARGE SCALE GENOMIC DNA]</scope>
    <source>
        <strain evidence="1">NCIMB 2154T</strain>
    </source>
</reference>
<keyword evidence="2" id="KW-1185">Reference proteome</keyword>
<evidence type="ECO:0000313" key="2">
    <source>
        <dbReference type="Proteomes" id="UP000231564"/>
    </source>
</evidence>
<dbReference type="OrthoDB" id="625456at2"/>
<dbReference type="EMBL" id="LT634361">
    <property type="protein sequence ID" value="SFZ80316.1"/>
    <property type="molecule type" value="Genomic_DNA"/>
</dbReference>
<evidence type="ECO:0008006" key="3">
    <source>
        <dbReference type="Google" id="ProtNLM"/>
    </source>
</evidence>
<dbReference type="AlphaFoldDB" id="A0A2H1E6B8"/>
<protein>
    <recommendedName>
        <fullName evidence="3">Phosphate-selective porin O and P</fullName>
    </recommendedName>
</protein>
<dbReference type="GeneID" id="47722014"/>
<dbReference type="KEGG" id="tmar:MARIT_0412"/>
<name>A0A2H1E6B8_9FLAO</name>